<dbReference type="Proteomes" id="UP000195557">
    <property type="component" value="Unassembled WGS sequence"/>
</dbReference>
<proteinExistence type="inferred from homology"/>
<dbReference type="EMBL" id="KZ155772">
    <property type="protein sequence ID" value="OUS48845.1"/>
    <property type="molecule type" value="Genomic_DNA"/>
</dbReference>
<evidence type="ECO:0000256" key="1">
    <source>
        <dbReference type="ARBA" id="ARBA00009725"/>
    </source>
</evidence>
<dbReference type="GO" id="GO:0008173">
    <property type="term" value="F:RNA methyltransferase activity"/>
    <property type="evidence" value="ECO:0007669"/>
    <property type="project" value="UniProtKB-ARBA"/>
</dbReference>
<keyword evidence="2" id="KW-0489">Methyltransferase</keyword>
<accession>A0A1Y5IPD7</accession>
<evidence type="ECO:0000313" key="6">
    <source>
        <dbReference type="EMBL" id="OUS48845.1"/>
    </source>
</evidence>
<dbReference type="AlphaFoldDB" id="A0A1Y5IPD7"/>
<dbReference type="GO" id="GO:0032259">
    <property type="term" value="P:methylation"/>
    <property type="evidence" value="ECO:0007669"/>
    <property type="project" value="UniProtKB-KW"/>
</dbReference>
<dbReference type="InterPro" id="IPR037171">
    <property type="entry name" value="NagB/RpiA_transferase-like"/>
</dbReference>
<dbReference type="CDD" id="cd02440">
    <property type="entry name" value="AdoMet_MTases"/>
    <property type="match status" value="1"/>
</dbReference>
<dbReference type="InterPro" id="IPR013217">
    <property type="entry name" value="Methyltransf_12"/>
</dbReference>
<evidence type="ECO:0000256" key="4">
    <source>
        <dbReference type="SAM" id="MobiDB-lite"/>
    </source>
</evidence>
<comment type="similarity">
    <text evidence="1">Belongs to the methyltransferase superfamily. METL family.</text>
</comment>
<evidence type="ECO:0000259" key="5">
    <source>
        <dbReference type="Pfam" id="PF08242"/>
    </source>
</evidence>
<feature type="region of interest" description="Disordered" evidence="4">
    <location>
        <begin position="492"/>
        <end position="515"/>
    </location>
</feature>
<dbReference type="Gene3D" id="3.40.50.10420">
    <property type="entry name" value="NagB/RpiA/CoA transferase-like"/>
    <property type="match status" value="1"/>
</dbReference>
<dbReference type="GO" id="GO:0008757">
    <property type="term" value="F:S-adenosylmethionine-dependent methyltransferase activity"/>
    <property type="evidence" value="ECO:0007669"/>
    <property type="project" value="UniProtKB-ARBA"/>
</dbReference>
<feature type="domain" description="Methyltransferase type 12" evidence="5">
    <location>
        <begin position="294"/>
        <end position="396"/>
    </location>
</feature>
<dbReference type="InterPro" id="IPR029063">
    <property type="entry name" value="SAM-dependent_MTases_sf"/>
</dbReference>
<dbReference type="PANTHER" id="PTHR22809">
    <property type="entry name" value="METHYLTRANSFERASE-RELATED"/>
    <property type="match status" value="1"/>
</dbReference>
<keyword evidence="3" id="KW-0808">Transferase</keyword>
<dbReference type="eggNOG" id="KOG2361">
    <property type="taxonomic scope" value="Eukaryota"/>
</dbReference>
<organism evidence="6">
    <name type="scientific">Ostreococcus tauri</name>
    <name type="common">Marine green alga</name>
    <dbReference type="NCBI Taxonomy" id="70448"/>
    <lineage>
        <taxon>Eukaryota</taxon>
        <taxon>Viridiplantae</taxon>
        <taxon>Chlorophyta</taxon>
        <taxon>Mamiellophyceae</taxon>
        <taxon>Mamiellales</taxon>
        <taxon>Bathycoccaceae</taxon>
        <taxon>Ostreococcus</taxon>
    </lineage>
</organism>
<dbReference type="PANTHER" id="PTHR22809:SF5">
    <property type="entry name" value="TRNA N(3)-METHYLCYTIDINE METHYLTRANSFERASE METTL6"/>
    <property type="match status" value="1"/>
</dbReference>
<dbReference type="Pfam" id="PF01812">
    <property type="entry name" value="5-FTHF_cyc-lig"/>
    <property type="match status" value="1"/>
</dbReference>
<sequence length="515" mass="57471">MTREDMRAADASIEGRLGEMRRTRDARRVAAYLASERLRECATSGFVRRALASGNKRVFVPLVSDASTSSMRMLEIEDPETDVERGAYGLPEPRATRADGSRRVDALEDIETVGALDVIIVPGFAFGEDGRRLGRGGGYYDAFLARYADACVRVNASPPLVVALAYECQICPPGVVPIDAHDRIVDVVVTESRSFARTPGRALDEVDMSVATDFWRRKYERDARKYWDTFYKQHGENFFKDRHWLAREWPEVFPLAAERMSSEHVSETSRDRVEDRVGSAPTYVVPVDRPRAFLEVGCGVGNTVFPIVELEPEATVYCCDFSARAIDLVKQRASTLAEKDRGRVKAFVCDATCESLLDNVPAGSIDVATLVFALSAMSRERMSFCLRNLSTVMRDGQIGTICVRDYAAGDLAQERFEGKSAGNQKISENFYVRSDGTRAYYFTREDLSALFADEGMELRNVHVQEAVITNRAEANDMSRRWIQATFASPKAAATNFEPPPPVELPQRWTPPVKSS</sequence>
<dbReference type="Gene3D" id="3.40.50.150">
    <property type="entry name" value="Vaccinia Virus protein VP39"/>
    <property type="match status" value="1"/>
</dbReference>
<name>A0A1Y5IPD7_OSTTA</name>
<dbReference type="InterPro" id="IPR026113">
    <property type="entry name" value="METTL2/6/8-like"/>
</dbReference>
<dbReference type="Pfam" id="PF08242">
    <property type="entry name" value="Methyltransf_12"/>
    <property type="match status" value="1"/>
</dbReference>
<dbReference type="SUPFAM" id="SSF53335">
    <property type="entry name" value="S-adenosyl-L-methionine-dependent methyltransferases"/>
    <property type="match status" value="1"/>
</dbReference>
<gene>
    <name evidence="6" type="ORF">BE221DRAFT_67127</name>
</gene>
<dbReference type="SUPFAM" id="SSF100950">
    <property type="entry name" value="NagB/RpiA/CoA transferase-like"/>
    <property type="match status" value="1"/>
</dbReference>
<evidence type="ECO:0000256" key="2">
    <source>
        <dbReference type="ARBA" id="ARBA00022603"/>
    </source>
</evidence>
<evidence type="ECO:0000256" key="3">
    <source>
        <dbReference type="ARBA" id="ARBA00022679"/>
    </source>
</evidence>
<dbReference type="InterPro" id="IPR002698">
    <property type="entry name" value="FTHF_cligase"/>
</dbReference>
<dbReference type="InterPro" id="IPR024185">
    <property type="entry name" value="FTHF_cligase-like_sf"/>
</dbReference>
<protein>
    <recommendedName>
        <fullName evidence="5">Methyltransferase type 12 domain-containing protein</fullName>
    </recommendedName>
</protein>
<reference evidence="6" key="1">
    <citation type="submission" date="2017-04" db="EMBL/GenBank/DDBJ databases">
        <title>Population genomics of picophytoplankton unveils novel chromosome hypervariability.</title>
        <authorList>
            <consortium name="DOE Joint Genome Institute"/>
            <person name="Blanc-Mathieu R."/>
            <person name="Krasovec M."/>
            <person name="Hebrard M."/>
            <person name="Yau S."/>
            <person name="Desgranges E."/>
            <person name="Martin J."/>
            <person name="Schackwitz W."/>
            <person name="Kuo A."/>
            <person name="Salin G."/>
            <person name="Donnadieu C."/>
            <person name="Desdevises Y."/>
            <person name="Sanchez-Ferandin S."/>
            <person name="Moreau H."/>
            <person name="Rivals E."/>
            <person name="Grigoriev I.V."/>
            <person name="Grimsley N."/>
            <person name="Eyre-Walker A."/>
            <person name="Piganeau G."/>
        </authorList>
    </citation>
    <scope>NUCLEOTIDE SEQUENCE [LARGE SCALE GENOMIC DNA]</scope>
    <source>
        <strain evidence="6">RCC 1115</strain>
    </source>
</reference>